<dbReference type="Gene3D" id="3.30.200.20">
    <property type="entry name" value="Phosphorylase Kinase, domain 1"/>
    <property type="match status" value="1"/>
</dbReference>
<evidence type="ECO:0000256" key="3">
    <source>
        <dbReference type="ARBA" id="ARBA00022679"/>
    </source>
</evidence>
<dbReference type="SUPFAM" id="SSF56112">
    <property type="entry name" value="Protein kinase-like (PK-like)"/>
    <property type="match status" value="1"/>
</dbReference>
<keyword evidence="4" id="KW-0547">Nucleotide-binding</keyword>
<evidence type="ECO:0000313" key="11">
    <source>
        <dbReference type="EMBL" id="KAK5068836.1"/>
    </source>
</evidence>
<dbReference type="InterPro" id="IPR011009">
    <property type="entry name" value="Kinase-like_dom_sf"/>
</dbReference>
<comment type="catalytic activity">
    <reaction evidence="8">
        <text>L-seryl-[protein] + ATP = O-phospho-L-seryl-[protein] + ADP + H(+)</text>
        <dbReference type="Rhea" id="RHEA:17989"/>
        <dbReference type="Rhea" id="RHEA-COMP:9863"/>
        <dbReference type="Rhea" id="RHEA-COMP:11604"/>
        <dbReference type="ChEBI" id="CHEBI:15378"/>
        <dbReference type="ChEBI" id="CHEBI:29999"/>
        <dbReference type="ChEBI" id="CHEBI:30616"/>
        <dbReference type="ChEBI" id="CHEBI:83421"/>
        <dbReference type="ChEBI" id="CHEBI:456216"/>
        <dbReference type="EC" id="2.7.11.1"/>
    </reaction>
</comment>
<dbReference type="PROSITE" id="PS50011">
    <property type="entry name" value="PROTEIN_KINASE_DOM"/>
    <property type="match status" value="1"/>
</dbReference>
<dbReference type="SMART" id="SM00220">
    <property type="entry name" value="S_TKc"/>
    <property type="match status" value="1"/>
</dbReference>
<name>A0ABR0JU18_9EURO</name>
<keyword evidence="3" id="KW-0808">Transferase</keyword>
<evidence type="ECO:0000256" key="6">
    <source>
        <dbReference type="ARBA" id="ARBA00022840"/>
    </source>
</evidence>
<dbReference type="Proteomes" id="UP001345691">
    <property type="component" value="Unassembled WGS sequence"/>
</dbReference>
<proteinExistence type="predicted"/>
<dbReference type="Gene3D" id="1.10.510.10">
    <property type="entry name" value="Transferase(Phosphotransferase) domain 1"/>
    <property type="match status" value="1"/>
</dbReference>
<evidence type="ECO:0000256" key="2">
    <source>
        <dbReference type="ARBA" id="ARBA00022527"/>
    </source>
</evidence>
<keyword evidence="12" id="KW-1185">Reference proteome</keyword>
<sequence>MDDYSEEIRKLYGPWQVLFTEENILDYRPGGYHPVALGDMSKDDRYKILHKLAHDENPTRWVAWDGQLEQWVSIKILKADRTSQSRELQHHRALSKLAQGHLLSKHIVRLFDDFILDGPNGRHLCLVFELLAPPVDWMVTRPRTCHVAAGGGLTTDTILTISTHLLEALTFLHENGYAHGDISVKTLTYTSDMLSWLDEKELLKVLGAPVVHNVKREDGEPLGEGIPRQIIMAAEWDDYPHDDDDEDDEFLLFDLGGAFTRDTKPEKLAGHECLQAPETLFTSSFDHRADLWSAGLTIYYLASRLFPLRRCWRHIEHKDPVETMIEFAGELPQEWQQKHEQLRNDAERDFSGRSQGERKPPGSALEEKFPLYVPEPELQVLLPIIKGLTKLNPSNRMSAGQALFLIGMPHEECYATDEGRDVKWY</sequence>
<dbReference type="PANTHER" id="PTHR47634">
    <property type="entry name" value="PROTEIN KINASE DOMAIN-CONTAINING PROTEIN-RELATED"/>
    <property type="match status" value="1"/>
</dbReference>
<feature type="region of interest" description="Disordered" evidence="9">
    <location>
        <begin position="336"/>
        <end position="364"/>
    </location>
</feature>
<keyword evidence="6" id="KW-0067">ATP-binding</keyword>
<evidence type="ECO:0000313" key="12">
    <source>
        <dbReference type="Proteomes" id="UP001345691"/>
    </source>
</evidence>
<evidence type="ECO:0000256" key="7">
    <source>
        <dbReference type="ARBA" id="ARBA00047899"/>
    </source>
</evidence>
<protein>
    <recommendedName>
        <fullName evidence="1">non-specific serine/threonine protein kinase</fullName>
        <ecNumber evidence="1">2.7.11.1</ecNumber>
    </recommendedName>
</protein>
<keyword evidence="5" id="KW-0418">Kinase</keyword>
<evidence type="ECO:0000256" key="4">
    <source>
        <dbReference type="ARBA" id="ARBA00022741"/>
    </source>
</evidence>
<organism evidence="11 12">
    <name type="scientific">Exophiala sideris</name>
    <dbReference type="NCBI Taxonomy" id="1016849"/>
    <lineage>
        <taxon>Eukaryota</taxon>
        <taxon>Fungi</taxon>
        <taxon>Dikarya</taxon>
        <taxon>Ascomycota</taxon>
        <taxon>Pezizomycotina</taxon>
        <taxon>Eurotiomycetes</taxon>
        <taxon>Chaetothyriomycetidae</taxon>
        <taxon>Chaetothyriales</taxon>
        <taxon>Herpotrichiellaceae</taxon>
        <taxon>Exophiala</taxon>
    </lineage>
</organism>
<dbReference type="InterPro" id="IPR051334">
    <property type="entry name" value="SRPK"/>
</dbReference>
<dbReference type="PANTHER" id="PTHR47634:SF9">
    <property type="entry name" value="PROTEIN KINASE DOMAIN-CONTAINING PROTEIN-RELATED"/>
    <property type="match status" value="1"/>
</dbReference>
<gene>
    <name evidence="11" type="ORF">LTR69_000957</name>
</gene>
<evidence type="ECO:0000256" key="1">
    <source>
        <dbReference type="ARBA" id="ARBA00012513"/>
    </source>
</evidence>
<comment type="caution">
    <text evidence="11">The sequence shown here is derived from an EMBL/GenBank/DDBJ whole genome shotgun (WGS) entry which is preliminary data.</text>
</comment>
<evidence type="ECO:0000256" key="8">
    <source>
        <dbReference type="ARBA" id="ARBA00048679"/>
    </source>
</evidence>
<keyword evidence="2" id="KW-0723">Serine/threonine-protein kinase</keyword>
<accession>A0ABR0JU18</accession>
<feature type="domain" description="Protein kinase" evidence="10">
    <location>
        <begin position="46"/>
        <end position="413"/>
    </location>
</feature>
<evidence type="ECO:0000256" key="5">
    <source>
        <dbReference type="ARBA" id="ARBA00022777"/>
    </source>
</evidence>
<evidence type="ECO:0000259" key="10">
    <source>
        <dbReference type="PROSITE" id="PS50011"/>
    </source>
</evidence>
<evidence type="ECO:0000256" key="9">
    <source>
        <dbReference type="SAM" id="MobiDB-lite"/>
    </source>
</evidence>
<dbReference type="EC" id="2.7.11.1" evidence="1"/>
<reference evidence="11 12" key="1">
    <citation type="submission" date="2023-08" db="EMBL/GenBank/DDBJ databases">
        <title>Black Yeasts Isolated from many extreme environments.</title>
        <authorList>
            <person name="Coleine C."/>
            <person name="Stajich J.E."/>
            <person name="Selbmann L."/>
        </authorList>
    </citation>
    <scope>NUCLEOTIDE SEQUENCE [LARGE SCALE GENOMIC DNA]</scope>
    <source>
        <strain evidence="11 12">CCFEE 6328</strain>
    </source>
</reference>
<dbReference type="EMBL" id="JAVRRF010000001">
    <property type="protein sequence ID" value="KAK5068836.1"/>
    <property type="molecule type" value="Genomic_DNA"/>
</dbReference>
<comment type="catalytic activity">
    <reaction evidence="7">
        <text>L-threonyl-[protein] + ATP = O-phospho-L-threonyl-[protein] + ADP + H(+)</text>
        <dbReference type="Rhea" id="RHEA:46608"/>
        <dbReference type="Rhea" id="RHEA-COMP:11060"/>
        <dbReference type="Rhea" id="RHEA-COMP:11605"/>
        <dbReference type="ChEBI" id="CHEBI:15378"/>
        <dbReference type="ChEBI" id="CHEBI:30013"/>
        <dbReference type="ChEBI" id="CHEBI:30616"/>
        <dbReference type="ChEBI" id="CHEBI:61977"/>
        <dbReference type="ChEBI" id="CHEBI:456216"/>
        <dbReference type="EC" id="2.7.11.1"/>
    </reaction>
</comment>
<dbReference type="InterPro" id="IPR000719">
    <property type="entry name" value="Prot_kinase_dom"/>
</dbReference>